<proteinExistence type="predicted"/>
<evidence type="ECO:0000313" key="1">
    <source>
        <dbReference type="EMBL" id="KUG18405.1"/>
    </source>
</evidence>
<sequence length="321" mass="33153">MNSNGSFSGSDAAAVKVTAAPAIWGLARSATRSTNSGGLLGTASTTKSIVLELSPSGLWLLSLALTSMVWGPIFSTVVVQVQLGLLMKSVRAWPSTRNMNSNGSFSGSDAAAVNVTAVPAIWGLARSATRSTNSGGLLGTASTTKSIVLELSPSGLWLLSLARASMVWEPISCSVVVQVQLGLLMKSVRAWPSTRNMNSNGSFSGSDAAAVNVTAAPAIWGLARSEARSTTSGGLFGTGSMENWIAWELSPCGLWLLSLVRASMVWEPISCSVVVQVQLGLLMKSVRAWPSTRNMNSNGSFSGSDAAAVNVTAAPAIWGLG</sequence>
<name>A0A0W8FC24_9ZZZZ</name>
<dbReference type="AlphaFoldDB" id="A0A0W8FC24"/>
<dbReference type="EMBL" id="LNQE01001383">
    <property type="protein sequence ID" value="KUG18405.1"/>
    <property type="molecule type" value="Genomic_DNA"/>
</dbReference>
<accession>A0A0W8FC24</accession>
<reference evidence="1" key="1">
    <citation type="journal article" date="2015" name="Proc. Natl. Acad. Sci. U.S.A.">
        <title>Networks of energetic and metabolic interactions define dynamics in microbial communities.</title>
        <authorList>
            <person name="Embree M."/>
            <person name="Liu J.K."/>
            <person name="Al-Bassam M.M."/>
            <person name="Zengler K."/>
        </authorList>
    </citation>
    <scope>NUCLEOTIDE SEQUENCE</scope>
</reference>
<organism evidence="1">
    <name type="scientific">hydrocarbon metagenome</name>
    <dbReference type="NCBI Taxonomy" id="938273"/>
    <lineage>
        <taxon>unclassified sequences</taxon>
        <taxon>metagenomes</taxon>
        <taxon>ecological metagenomes</taxon>
    </lineage>
</organism>
<gene>
    <name evidence="1" type="ORF">ASZ90_011887</name>
</gene>
<comment type="caution">
    <text evidence="1">The sequence shown here is derived from an EMBL/GenBank/DDBJ whole genome shotgun (WGS) entry which is preliminary data.</text>
</comment>
<protein>
    <submittedName>
        <fullName evidence="1">Uncharacterized protein</fullName>
    </submittedName>
</protein>